<gene>
    <name evidence="7" type="ordered locus">RPB_1703</name>
</gene>
<dbReference type="InterPro" id="IPR029061">
    <property type="entry name" value="THDP-binding"/>
</dbReference>
<dbReference type="eggNOG" id="COG0028">
    <property type="taxonomic scope" value="Bacteria"/>
</dbReference>
<dbReference type="Pfam" id="PF00205">
    <property type="entry name" value="TPP_enzyme_M"/>
    <property type="match status" value="1"/>
</dbReference>
<dbReference type="InterPro" id="IPR012001">
    <property type="entry name" value="Thiamin_PyroP_enz_TPP-bd_dom"/>
</dbReference>
<comment type="similarity">
    <text evidence="1 3">Belongs to the TPP enzyme family.</text>
</comment>
<dbReference type="Gene3D" id="3.40.50.970">
    <property type="match status" value="2"/>
</dbReference>
<dbReference type="STRING" id="316058.RPB_1703"/>
<dbReference type="GO" id="GO:0009099">
    <property type="term" value="P:L-valine biosynthetic process"/>
    <property type="evidence" value="ECO:0007669"/>
    <property type="project" value="TreeGrafter"/>
</dbReference>
<dbReference type="HOGENOM" id="CLU_013748_3_1_5"/>
<protein>
    <submittedName>
        <fullName evidence="7">Acetolactate synthase, large subunit</fullName>
        <ecNumber evidence="7">2.2.1.6</ecNumber>
    </submittedName>
</protein>
<evidence type="ECO:0000259" key="5">
    <source>
        <dbReference type="Pfam" id="PF02775"/>
    </source>
</evidence>
<dbReference type="GO" id="GO:0030976">
    <property type="term" value="F:thiamine pyrophosphate binding"/>
    <property type="evidence" value="ECO:0007669"/>
    <property type="project" value="InterPro"/>
</dbReference>
<dbReference type="InterPro" id="IPR029035">
    <property type="entry name" value="DHS-like_NAD/FAD-binding_dom"/>
</dbReference>
<keyword evidence="8" id="KW-1185">Reference proteome</keyword>
<dbReference type="NCBIfam" id="NF006122">
    <property type="entry name" value="PRK08266.1"/>
    <property type="match status" value="1"/>
</dbReference>
<accession>Q2IZE9</accession>
<evidence type="ECO:0000259" key="6">
    <source>
        <dbReference type="Pfam" id="PF02776"/>
    </source>
</evidence>
<dbReference type="SUPFAM" id="SSF52518">
    <property type="entry name" value="Thiamin diphosphate-binding fold (THDP-binding)"/>
    <property type="match status" value="2"/>
</dbReference>
<feature type="domain" description="Thiamine pyrophosphate enzyme TPP-binding" evidence="5">
    <location>
        <begin position="401"/>
        <end position="538"/>
    </location>
</feature>
<dbReference type="EC" id="2.2.1.6" evidence="7"/>
<dbReference type="PANTHER" id="PTHR18968">
    <property type="entry name" value="THIAMINE PYROPHOSPHATE ENZYMES"/>
    <property type="match status" value="1"/>
</dbReference>
<dbReference type="KEGG" id="rpb:RPB_1703"/>
<organism evidence="7 8">
    <name type="scientific">Rhodopseudomonas palustris (strain HaA2)</name>
    <dbReference type="NCBI Taxonomy" id="316058"/>
    <lineage>
        <taxon>Bacteria</taxon>
        <taxon>Pseudomonadati</taxon>
        <taxon>Pseudomonadota</taxon>
        <taxon>Alphaproteobacteria</taxon>
        <taxon>Hyphomicrobiales</taxon>
        <taxon>Nitrobacteraceae</taxon>
        <taxon>Rhodopseudomonas</taxon>
    </lineage>
</organism>
<keyword evidence="7" id="KW-0808">Transferase</keyword>
<dbReference type="PROSITE" id="PS00187">
    <property type="entry name" value="TPP_ENZYMES"/>
    <property type="match status" value="1"/>
</dbReference>
<dbReference type="Proteomes" id="UP000008809">
    <property type="component" value="Chromosome"/>
</dbReference>
<dbReference type="Pfam" id="PF02775">
    <property type="entry name" value="TPP_enzyme_C"/>
    <property type="match status" value="1"/>
</dbReference>
<dbReference type="InterPro" id="IPR011766">
    <property type="entry name" value="TPP_enzyme_TPP-bd"/>
</dbReference>
<dbReference type="SUPFAM" id="SSF52467">
    <property type="entry name" value="DHS-like NAD/FAD-binding domain"/>
    <property type="match status" value="1"/>
</dbReference>
<dbReference type="GO" id="GO:0003984">
    <property type="term" value="F:acetolactate synthase activity"/>
    <property type="evidence" value="ECO:0007669"/>
    <property type="project" value="UniProtKB-EC"/>
</dbReference>
<dbReference type="PANTHER" id="PTHR18968:SF167">
    <property type="entry name" value="ACETOLACTATE SYNTHASE LARGE SUBUNIT ILVB2-RELATED"/>
    <property type="match status" value="1"/>
</dbReference>
<evidence type="ECO:0000313" key="8">
    <source>
        <dbReference type="Proteomes" id="UP000008809"/>
    </source>
</evidence>
<dbReference type="InterPro" id="IPR012000">
    <property type="entry name" value="Thiamin_PyroP_enz_cen_dom"/>
</dbReference>
<dbReference type="GO" id="GO:0005948">
    <property type="term" value="C:acetolactate synthase complex"/>
    <property type="evidence" value="ECO:0007669"/>
    <property type="project" value="TreeGrafter"/>
</dbReference>
<feature type="domain" description="Thiamine pyrophosphate enzyme N-terminal TPP-binding" evidence="6">
    <location>
        <begin position="21"/>
        <end position="139"/>
    </location>
</feature>
<dbReference type="InterPro" id="IPR045229">
    <property type="entry name" value="TPP_enz"/>
</dbReference>
<evidence type="ECO:0000256" key="3">
    <source>
        <dbReference type="RuleBase" id="RU362132"/>
    </source>
</evidence>
<dbReference type="GO" id="GO:0050660">
    <property type="term" value="F:flavin adenine dinucleotide binding"/>
    <property type="evidence" value="ECO:0007669"/>
    <property type="project" value="TreeGrafter"/>
</dbReference>
<dbReference type="GO" id="GO:0009097">
    <property type="term" value="P:isoleucine biosynthetic process"/>
    <property type="evidence" value="ECO:0007669"/>
    <property type="project" value="TreeGrafter"/>
</dbReference>
<feature type="domain" description="Thiamine pyrophosphate enzyme central" evidence="4">
    <location>
        <begin position="210"/>
        <end position="336"/>
    </location>
</feature>
<evidence type="ECO:0000256" key="2">
    <source>
        <dbReference type="ARBA" id="ARBA00023052"/>
    </source>
</evidence>
<evidence type="ECO:0000259" key="4">
    <source>
        <dbReference type="Pfam" id="PF00205"/>
    </source>
</evidence>
<dbReference type="EMBL" id="CP000250">
    <property type="protein sequence ID" value="ABD06411.1"/>
    <property type="molecule type" value="Genomic_DNA"/>
</dbReference>
<dbReference type="AlphaFoldDB" id="Q2IZE9"/>
<dbReference type="Pfam" id="PF02776">
    <property type="entry name" value="TPP_enzyme_N"/>
    <property type="match status" value="1"/>
</dbReference>
<dbReference type="CDD" id="cd00568">
    <property type="entry name" value="TPP_enzymes"/>
    <property type="match status" value="1"/>
</dbReference>
<name>Q2IZE9_RHOP2</name>
<dbReference type="GO" id="GO:0000287">
    <property type="term" value="F:magnesium ion binding"/>
    <property type="evidence" value="ECO:0007669"/>
    <property type="project" value="InterPro"/>
</dbReference>
<sequence length="558" mass="59614">MASSTKPTSSNPTTRPKMSIMTGGEAIVQTLVAHGVDTVFGLPGAQIYGLFDGFAKAQLRVVGARHEQACGYMAFGYARASGRPGVFSVVPGPGVLNAGAALLTAFGCNEPVLCLTGQVPSAYLGKGRGHLHEMPDQLATLRSFIKWAERMEYPGNAPALVARAFQEMMSGRRGPVALEMPWEVFTQRAETAAAIKLDPVVPPQPDPDRVAAAAKLIAASKTPMIFVGSGALDAGDEILELAEAIDAPVVAFRSGRGIVSNRHDLGLTFAAAYRLWPQTDLIIGIGSRMELPTTFRWPFRPDGQKSVRIDIDPAEMRRFSPDASIVADAKAGTRALVDAVSKRGYNKTQGRRATIREATALTLEAIQSVQPQMAYLKILREVLPDDAIVTDELSQVGFASWYGFPIYQPRTFLTSGYQGTLGSGFPTALGAKVACPDKPVVAITGDGGFMFAVQELATAVQFNIGVVTLVFDNSAYGNVRRDQVTQFEGRVVASDLVNPDFVKLAESFGVAASRVGSPDHFRAALEKALAHGGPYLIAIDVPRDSEASPWPFIHPAKP</sequence>
<dbReference type="Gene3D" id="3.40.50.1220">
    <property type="entry name" value="TPP-binding domain"/>
    <property type="match status" value="1"/>
</dbReference>
<evidence type="ECO:0000313" key="7">
    <source>
        <dbReference type="EMBL" id="ABD06411.1"/>
    </source>
</evidence>
<dbReference type="InterPro" id="IPR000399">
    <property type="entry name" value="TPP-bd_CS"/>
</dbReference>
<keyword evidence="2 3" id="KW-0786">Thiamine pyrophosphate</keyword>
<dbReference type="CDD" id="cd07035">
    <property type="entry name" value="TPP_PYR_POX_like"/>
    <property type="match status" value="1"/>
</dbReference>
<reference evidence="7 8" key="1">
    <citation type="submission" date="2006-01" db="EMBL/GenBank/DDBJ databases">
        <title>Complete sequence of Rhodopseudomonas palustris HaA2.</title>
        <authorList>
            <consortium name="US DOE Joint Genome Institute"/>
            <person name="Copeland A."/>
            <person name="Lucas S."/>
            <person name="Lapidus A."/>
            <person name="Barry K."/>
            <person name="Detter J.C."/>
            <person name="Glavina T."/>
            <person name="Hammon N."/>
            <person name="Israni S."/>
            <person name="Pitluck S."/>
            <person name="Chain P."/>
            <person name="Malfatti S."/>
            <person name="Shin M."/>
            <person name="Vergez L."/>
            <person name="Schmutz J."/>
            <person name="Larimer F."/>
            <person name="Land M."/>
            <person name="Hauser L."/>
            <person name="Pelletier D.A."/>
            <person name="Kyrpides N."/>
            <person name="Anderson I."/>
            <person name="Oda Y."/>
            <person name="Harwood C.S."/>
            <person name="Richardson P."/>
        </authorList>
    </citation>
    <scope>NUCLEOTIDE SEQUENCE [LARGE SCALE GENOMIC DNA]</scope>
    <source>
        <strain evidence="7 8">HaA2</strain>
    </source>
</reference>
<evidence type="ECO:0000256" key="1">
    <source>
        <dbReference type="ARBA" id="ARBA00007812"/>
    </source>
</evidence>
<proteinExistence type="inferred from homology"/>